<reference evidence="1" key="1">
    <citation type="submission" date="2018-08" db="EMBL/GenBank/DDBJ databases">
        <authorList>
            <person name="Rossello M."/>
        </authorList>
    </citation>
    <scope>NUCLEOTIDE SEQUENCE [LARGE SCALE GENOMIC DNA]</scope>
    <source>
        <strain evidence="1">cv. Chinese Spring</strain>
    </source>
</reference>
<dbReference type="Gramene" id="TraesSTA5B03G03007570.1">
    <property type="protein sequence ID" value="TraesSTA5B03G03007570.1"/>
    <property type="gene ID" value="TraesSTA5B03G03007570"/>
</dbReference>
<dbReference type="Gramene" id="TraesLAC5B03G02971090.1">
    <property type="protein sequence ID" value="TraesLAC5B03G02971090.1"/>
    <property type="gene ID" value="TraesLAC5B03G02971090"/>
</dbReference>
<dbReference type="Gramene" id="TraesCS5B03G1317000.1">
    <property type="protein sequence ID" value="TraesCS5B03G1317000.1.CDS"/>
    <property type="gene ID" value="TraesCS5B03G1317000"/>
</dbReference>
<dbReference type="KEGG" id="taes:123117780"/>
<gene>
    <name evidence="1" type="primary">LOC123117780</name>
</gene>
<evidence type="ECO:0008006" key="3">
    <source>
        <dbReference type="Google" id="ProtNLM"/>
    </source>
</evidence>
<evidence type="ECO:0000313" key="2">
    <source>
        <dbReference type="Proteomes" id="UP000019116"/>
    </source>
</evidence>
<dbReference type="PANTHER" id="PTHR32133:SF303">
    <property type="entry name" value="F-BOX DOMAIN-CONTAINING PROTEIN"/>
    <property type="match status" value="1"/>
</dbReference>
<name>A0A3B6LX90_WHEAT</name>
<evidence type="ECO:0000313" key="1">
    <source>
        <dbReference type="EnsemblPlants" id="TraesCS5B02G553400.1"/>
    </source>
</evidence>
<dbReference type="RefSeq" id="XP_044394396.1">
    <property type="nucleotide sequence ID" value="XM_044538461.1"/>
</dbReference>
<dbReference type="OrthoDB" id="592809at2759"/>
<sequence length="410" mass="45816">MPPPPTPAARPAPTLPDELIEEVFLRLPPDEPSSLVRASLASSFWLGLLTGTSFSVRYREFHDAPPMLGFFYSWLHADRPSDEGESPVQRFAFTTKFGARIPDVVEWEDYEALDCRHGRVLFENPFGCPAPMFVWDPMTGCTRYLERPDGCWRNGATVVCAVRGCDHRLCDGGPVRVVFFTTGDGDGCVAHASVALLEMDDAWNESSDLDLELELEWTLSTGLELEARRAFIPEIMPPVLIKDALYYMLSIVDGVHDMAILKYDMASDGLSLIDLPDVRSNGLPLKDHSFIPMAMGGGNLGFAQVDGLTLNLWSGSFQTGAEGLASWTQHRVVDLKNLLPIQNPNKSLRLIGSMEGSDIIFVTTDLGIYQISLKSLMWKKLWKSEKFSALIPYMSFYNPQERINPYDEDH</sequence>
<dbReference type="SUPFAM" id="SSF81383">
    <property type="entry name" value="F-box domain"/>
    <property type="match status" value="1"/>
</dbReference>
<organism evidence="1">
    <name type="scientific">Triticum aestivum</name>
    <name type="common">Wheat</name>
    <dbReference type="NCBI Taxonomy" id="4565"/>
    <lineage>
        <taxon>Eukaryota</taxon>
        <taxon>Viridiplantae</taxon>
        <taxon>Streptophyta</taxon>
        <taxon>Embryophyta</taxon>
        <taxon>Tracheophyta</taxon>
        <taxon>Spermatophyta</taxon>
        <taxon>Magnoliopsida</taxon>
        <taxon>Liliopsida</taxon>
        <taxon>Poales</taxon>
        <taxon>Poaceae</taxon>
        <taxon>BOP clade</taxon>
        <taxon>Pooideae</taxon>
        <taxon>Triticodae</taxon>
        <taxon>Triticeae</taxon>
        <taxon>Triticinae</taxon>
        <taxon>Triticum</taxon>
    </lineage>
</organism>
<dbReference type="Gramene" id="TraesCS5B02G553400.1">
    <property type="protein sequence ID" value="TraesCS5B02G553400.1"/>
    <property type="gene ID" value="TraesCS5B02G553400"/>
</dbReference>
<keyword evidence="2" id="KW-1185">Reference proteome</keyword>
<dbReference type="InterPro" id="IPR036047">
    <property type="entry name" value="F-box-like_dom_sf"/>
</dbReference>
<dbReference type="AlphaFoldDB" id="A0A3B6LX90"/>
<dbReference type="GeneID" id="123117780"/>
<dbReference type="EnsemblPlants" id="TraesCS5B02G553400.1">
    <property type="protein sequence ID" value="TraesCS5B02G553400.1"/>
    <property type="gene ID" value="TraesCS5B02G553400"/>
</dbReference>
<proteinExistence type="predicted"/>
<protein>
    <recommendedName>
        <fullName evidence="3">F-box domain-containing protein</fullName>
    </recommendedName>
</protein>
<reference evidence="1" key="2">
    <citation type="submission" date="2018-10" db="UniProtKB">
        <authorList>
            <consortium name="EnsemblPlants"/>
        </authorList>
    </citation>
    <scope>IDENTIFICATION</scope>
</reference>
<dbReference type="PANTHER" id="PTHR32133">
    <property type="entry name" value="OS07G0120400 PROTEIN"/>
    <property type="match status" value="1"/>
</dbReference>
<accession>A0A3B6LX90</accession>
<dbReference type="Proteomes" id="UP000019116">
    <property type="component" value="Chromosome 5B"/>
</dbReference>